<name>A0AAV1JQ41_9NEOP</name>
<organism evidence="1 2">
    <name type="scientific">Leptosia nina</name>
    <dbReference type="NCBI Taxonomy" id="320188"/>
    <lineage>
        <taxon>Eukaryota</taxon>
        <taxon>Metazoa</taxon>
        <taxon>Ecdysozoa</taxon>
        <taxon>Arthropoda</taxon>
        <taxon>Hexapoda</taxon>
        <taxon>Insecta</taxon>
        <taxon>Pterygota</taxon>
        <taxon>Neoptera</taxon>
        <taxon>Endopterygota</taxon>
        <taxon>Lepidoptera</taxon>
        <taxon>Glossata</taxon>
        <taxon>Ditrysia</taxon>
        <taxon>Papilionoidea</taxon>
        <taxon>Pieridae</taxon>
        <taxon>Pierinae</taxon>
        <taxon>Leptosia</taxon>
    </lineage>
</organism>
<evidence type="ECO:0000313" key="2">
    <source>
        <dbReference type="Proteomes" id="UP001497472"/>
    </source>
</evidence>
<dbReference type="AlphaFoldDB" id="A0AAV1JQ41"/>
<proteinExistence type="predicted"/>
<protein>
    <submittedName>
        <fullName evidence="1">Uncharacterized protein</fullName>
    </submittedName>
</protein>
<accession>A0AAV1JQ41</accession>
<evidence type="ECO:0000313" key="1">
    <source>
        <dbReference type="EMBL" id="CAK1550206.1"/>
    </source>
</evidence>
<gene>
    <name evidence="1" type="ORF">LNINA_LOCUS9443</name>
</gene>
<keyword evidence="2" id="KW-1185">Reference proteome</keyword>
<dbReference type="Proteomes" id="UP001497472">
    <property type="component" value="Unassembled WGS sequence"/>
</dbReference>
<comment type="caution">
    <text evidence="1">The sequence shown here is derived from an EMBL/GenBank/DDBJ whole genome shotgun (WGS) entry which is preliminary data.</text>
</comment>
<reference evidence="1 2" key="1">
    <citation type="submission" date="2023-11" db="EMBL/GenBank/DDBJ databases">
        <authorList>
            <person name="Okamura Y."/>
        </authorList>
    </citation>
    <scope>NUCLEOTIDE SEQUENCE [LARGE SCALE GENOMIC DNA]</scope>
</reference>
<sequence length="83" mass="9553">MSHGSRKSGYGGESWWRRCLDPPRYTRTGYCAFQMTSLASNSSLQEIVLGIIEIPNNSPHPEFKPRDLEWDALTQDRQEVHCL</sequence>
<dbReference type="EMBL" id="CAVLEF010000080">
    <property type="protein sequence ID" value="CAK1550206.1"/>
    <property type="molecule type" value="Genomic_DNA"/>
</dbReference>